<keyword evidence="1" id="KW-0315">Glutamine amidotransferase</keyword>
<organism evidence="5 6">
    <name type="scientific">Streptomyces fructofermentans</name>
    <dbReference type="NCBI Taxonomy" id="152141"/>
    <lineage>
        <taxon>Bacteria</taxon>
        <taxon>Bacillati</taxon>
        <taxon>Actinomycetota</taxon>
        <taxon>Actinomycetes</taxon>
        <taxon>Kitasatosporales</taxon>
        <taxon>Streptomycetaceae</taxon>
        <taxon>Streptomyces</taxon>
    </lineage>
</organism>
<evidence type="ECO:0000313" key="5">
    <source>
        <dbReference type="EMBL" id="GGX85041.1"/>
    </source>
</evidence>
<reference evidence="5" key="2">
    <citation type="submission" date="2020-09" db="EMBL/GenBank/DDBJ databases">
        <authorList>
            <person name="Sun Q."/>
            <person name="Ohkuma M."/>
        </authorList>
    </citation>
    <scope>NUCLEOTIDE SEQUENCE</scope>
    <source>
        <strain evidence="5">JCM 4956</strain>
    </source>
</reference>
<dbReference type="EMBL" id="BMWD01000026">
    <property type="protein sequence ID" value="GGX85041.1"/>
    <property type="molecule type" value="Genomic_DNA"/>
</dbReference>
<dbReference type="PANTHER" id="PTHR43418:SF4">
    <property type="entry name" value="MULTIFUNCTIONAL TRYPTOPHAN BIOSYNTHESIS PROTEIN"/>
    <property type="match status" value="1"/>
</dbReference>
<reference evidence="5" key="1">
    <citation type="journal article" date="2014" name="Int. J. Syst. Evol. Microbiol.">
        <title>Complete genome sequence of Corynebacterium casei LMG S-19264T (=DSM 44701T), isolated from a smear-ripened cheese.</title>
        <authorList>
            <consortium name="US DOE Joint Genome Institute (JGI-PGF)"/>
            <person name="Walter F."/>
            <person name="Albersmeier A."/>
            <person name="Kalinowski J."/>
            <person name="Ruckert C."/>
        </authorList>
    </citation>
    <scope>NUCLEOTIDE SEQUENCE</scope>
    <source>
        <strain evidence="5">JCM 4956</strain>
    </source>
</reference>
<feature type="compositionally biased region" description="Low complexity" evidence="2">
    <location>
        <begin position="409"/>
        <end position="424"/>
    </location>
</feature>
<dbReference type="Gene3D" id="3.40.50.880">
    <property type="match status" value="1"/>
</dbReference>
<evidence type="ECO:0000259" key="4">
    <source>
        <dbReference type="Pfam" id="PF00425"/>
    </source>
</evidence>
<feature type="compositionally biased region" description="Gly residues" evidence="2">
    <location>
        <begin position="627"/>
        <end position="638"/>
    </location>
</feature>
<sequence length="667" mass="69447">MKTLLIDNDDSHTYNVFQLLAEVNGTEPVVIRNDVPSCDLPDLREFGNVVVSSGPGHPGRPADFGISASVLAASEIPVLGVGLGHQGIAVGERGTVTDAPQGHLCRIRHDGEDLFRGLPQDFTAVRTHPLAVGGPLPASLRGTAWAEDGLLMALRHRTRPQWGVQFHPESVLTEFGHRLLLNFRYLTADWPRPAGSRPGRARTTGDTPTAFVPRPRRCPPVGHRLHTRRIATAVDAGAAFARMCGDAPRAFLLEGSRAEEGSRFTYFGDGDGPLAEFVRYDSATGVCEVERPGRPTRKVRANVFDHLKRQLATRRVDAGELPFDLTGGYVGFVGTPAGARSPLAGASAADSCWLFADRLVVVDHRDGVTHAVCLAENTLQGARDASEWLNRAVAQLSCVPSERTEDSPGRAPSDAAGAPGAPADRVPRAPEQVPYTAFLRFGEVGPAVPDASPERFLRVTRDGVVRARTVTCAEPEQPEAGASEGSTASRDGDAGLRAAHVAAVDLLRNDLGRVCAPGTVRVPSLMADGVRAGGPSTVSTVKGGLRPGADAVDCVRACFPAGPAAAARAPGNGPRETGPRGGHARAVGYLGCGGGADFGPATRTDVGTDGRAGAGTAGDLGAVPGPARGGVPGAGRGAVPGETGARLAARPAYPAATRSVPLWEQAR</sequence>
<dbReference type="Gene3D" id="3.60.120.10">
    <property type="entry name" value="Anthranilate synthase"/>
    <property type="match status" value="2"/>
</dbReference>
<dbReference type="SUPFAM" id="SSF56322">
    <property type="entry name" value="ADC synthase"/>
    <property type="match status" value="1"/>
</dbReference>
<dbReference type="SUPFAM" id="SSF52317">
    <property type="entry name" value="Class I glutamine amidotransferase-like"/>
    <property type="match status" value="1"/>
</dbReference>
<dbReference type="CDD" id="cd01743">
    <property type="entry name" value="GATase1_Anthranilate_Synthase"/>
    <property type="match status" value="1"/>
</dbReference>
<dbReference type="InterPro" id="IPR029062">
    <property type="entry name" value="Class_I_gatase-like"/>
</dbReference>
<proteinExistence type="predicted"/>
<comment type="caution">
    <text evidence="5">The sequence shown here is derived from an EMBL/GenBank/DDBJ whole genome shotgun (WGS) entry which is preliminary data.</text>
</comment>
<name>A0A918U2P0_9ACTN</name>
<dbReference type="InterPro" id="IPR006221">
    <property type="entry name" value="TrpG/PapA_dom"/>
</dbReference>
<feature type="region of interest" description="Disordered" evidence="2">
    <location>
        <begin position="472"/>
        <end position="491"/>
    </location>
</feature>
<dbReference type="AlphaFoldDB" id="A0A918U2P0"/>
<evidence type="ECO:0000256" key="1">
    <source>
        <dbReference type="ARBA" id="ARBA00022962"/>
    </source>
</evidence>
<evidence type="ECO:0000259" key="3">
    <source>
        <dbReference type="Pfam" id="PF00117"/>
    </source>
</evidence>
<protein>
    <submittedName>
        <fullName evidence="5">Aminodeoxychorismate synthase, component I</fullName>
    </submittedName>
</protein>
<dbReference type="Proteomes" id="UP000645555">
    <property type="component" value="Unassembled WGS sequence"/>
</dbReference>
<dbReference type="InterPro" id="IPR005801">
    <property type="entry name" value="ADC_synthase"/>
</dbReference>
<feature type="compositionally biased region" description="Low complexity" evidence="2">
    <location>
        <begin position="639"/>
        <end position="656"/>
    </location>
</feature>
<evidence type="ECO:0000256" key="2">
    <source>
        <dbReference type="SAM" id="MobiDB-lite"/>
    </source>
</evidence>
<evidence type="ECO:0000313" key="6">
    <source>
        <dbReference type="Proteomes" id="UP000645555"/>
    </source>
</evidence>
<feature type="region of interest" description="Disordered" evidence="2">
    <location>
        <begin position="609"/>
        <end position="667"/>
    </location>
</feature>
<dbReference type="Pfam" id="PF00425">
    <property type="entry name" value="Chorismate_bind"/>
    <property type="match status" value="1"/>
</dbReference>
<feature type="domain" description="Chorismate-utilising enzyme C-terminal" evidence="4">
    <location>
        <begin position="431"/>
        <end position="610"/>
    </location>
</feature>
<feature type="region of interest" description="Disordered" evidence="2">
    <location>
        <begin position="399"/>
        <end position="428"/>
    </location>
</feature>
<feature type="domain" description="Glutamine amidotransferase" evidence="3">
    <location>
        <begin position="4"/>
        <end position="183"/>
    </location>
</feature>
<dbReference type="PRINTS" id="PR00096">
    <property type="entry name" value="GATASE"/>
</dbReference>
<dbReference type="GO" id="GO:0005829">
    <property type="term" value="C:cytosol"/>
    <property type="evidence" value="ECO:0007669"/>
    <property type="project" value="TreeGrafter"/>
</dbReference>
<dbReference type="InterPro" id="IPR017926">
    <property type="entry name" value="GATASE"/>
</dbReference>
<dbReference type="InterPro" id="IPR050472">
    <property type="entry name" value="Anth_synth/Amidotransfase"/>
</dbReference>
<keyword evidence="6" id="KW-1185">Reference proteome</keyword>
<dbReference type="GO" id="GO:0004049">
    <property type="term" value="F:anthranilate synthase activity"/>
    <property type="evidence" value="ECO:0007669"/>
    <property type="project" value="TreeGrafter"/>
</dbReference>
<dbReference type="GO" id="GO:0000162">
    <property type="term" value="P:L-tryptophan biosynthetic process"/>
    <property type="evidence" value="ECO:0007669"/>
    <property type="project" value="TreeGrafter"/>
</dbReference>
<dbReference type="RefSeq" id="WP_190038788.1">
    <property type="nucleotide sequence ID" value="NZ_BMWD01000026.1"/>
</dbReference>
<dbReference type="PANTHER" id="PTHR43418">
    <property type="entry name" value="MULTIFUNCTIONAL TRYPTOPHAN BIOSYNTHESIS PROTEIN-RELATED"/>
    <property type="match status" value="1"/>
</dbReference>
<accession>A0A918U2P0</accession>
<dbReference type="PRINTS" id="PR00097">
    <property type="entry name" value="ANTSNTHASEII"/>
</dbReference>
<gene>
    <name evidence="5" type="ORF">GCM10010515_60610</name>
</gene>
<feature type="region of interest" description="Disordered" evidence="2">
    <location>
        <begin position="194"/>
        <end position="218"/>
    </location>
</feature>
<dbReference type="Pfam" id="PF00117">
    <property type="entry name" value="GATase"/>
    <property type="match status" value="1"/>
</dbReference>
<dbReference type="PROSITE" id="PS51273">
    <property type="entry name" value="GATASE_TYPE_1"/>
    <property type="match status" value="1"/>
</dbReference>
<dbReference type="InterPro" id="IPR015890">
    <property type="entry name" value="Chorismate_C"/>
</dbReference>